<dbReference type="Proteomes" id="UP000216133">
    <property type="component" value="Unassembled WGS sequence"/>
</dbReference>
<dbReference type="InterPro" id="IPR024455">
    <property type="entry name" value="Phage_capsid"/>
</dbReference>
<dbReference type="Pfam" id="PF05065">
    <property type="entry name" value="Phage_capsid"/>
    <property type="match status" value="1"/>
</dbReference>
<dbReference type="NCBIfam" id="TIGR01554">
    <property type="entry name" value="major_cap_HK97"/>
    <property type="match status" value="1"/>
</dbReference>
<sequence>MTKEMRDLLEQIQNKKKEARELLVQAKTDEARAAADEVKDLQERFDILAAVQDEKEGEVLALRKGKEPKADATEAFFKFLRGKELTEAENAMLTDGDNNEIILIPEDINHQITEYRREFKSARHLVSYYSTNVLAGSFVYEDGKTMVGLASFEDGDEIGHSDEPSFKNKTYQVKDYGALLPISKKLLEVEAGGLMAYLGRMFVRKATITENKAIFEQLKANKEPKELADWKDLVTSLNVDIDPAFASSIRIVTNQDGFNYLDTQLDENGRPLLQPNPSLPTQKLFKGYPVEVFSNGQLPSEDGKAPVFYGATTESAQFIERKGLVIDASDHVEFKRNQTMIRMIESFDVIQTDPDAALYGLLEFAPSAP</sequence>
<gene>
    <name evidence="4" type="ORF">CHH61_18905</name>
</gene>
<proteinExistence type="predicted"/>
<protein>
    <submittedName>
        <fullName evidence="4">Phage major capsid protein</fullName>
    </submittedName>
</protein>
<feature type="coiled-coil region" evidence="2">
    <location>
        <begin position="2"/>
        <end position="44"/>
    </location>
</feature>
<comment type="caution">
    <text evidence="4">The sequence shown here is derived from an EMBL/GenBank/DDBJ whole genome shotgun (WGS) entry which is preliminary data.</text>
</comment>
<keyword evidence="2" id="KW-0175">Coiled coil</keyword>
<name>A0A268RVS7_SHOCL</name>
<dbReference type="RefSeq" id="WP_095328097.1">
    <property type="nucleotide sequence ID" value="NZ_NPBS01000111.1"/>
</dbReference>
<accession>A0A268RVS7</accession>
<evidence type="ECO:0000256" key="2">
    <source>
        <dbReference type="SAM" id="Coils"/>
    </source>
</evidence>
<feature type="domain" description="Phage capsid-like C-terminal" evidence="3">
    <location>
        <begin position="103"/>
        <end position="357"/>
    </location>
</feature>
<evidence type="ECO:0000259" key="3">
    <source>
        <dbReference type="Pfam" id="PF05065"/>
    </source>
</evidence>
<dbReference type="EMBL" id="NPBS01000111">
    <property type="protein sequence ID" value="PAF24368.1"/>
    <property type="molecule type" value="Genomic_DNA"/>
</dbReference>
<dbReference type="AlphaFoldDB" id="A0A268RVS7"/>
<evidence type="ECO:0000313" key="4">
    <source>
        <dbReference type="EMBL" id="PAF24368.1"/>
    </source>
</evidence>
<reference evidence="4 5" key="1">
    <citation type="submission" date="2017-07" db="EMBL/GenBank/DDBJ databases">
        <title>Isolation and whole genome analysis of endospore-forming bacteria from heroin.</title>
        <authorList>
            <person name="Kalinowski J."/>
            <person name="Ahrens B."/>
            <person name="Al-Dilaimi A."/>
            <person name="Winkler A."/>
            <person name="Wibberg D."/>
            <person name="Schleenbecker U."/>
            <person name="Ruckert C."/>
            <person name="Wolfel R."/>
            <person name="Grass G."/>
        </authorList>
    </citation>
    <scope>NUCLEOTIDE SEQUENCE [LARGE SCALE GENOMIC DNA]</scope>
    <source>
        <strain evidence="4 5">7523-2</strain>
    </source>
</reference>
<evidence type="ECO:0000256" key="1">
    <source>
        <dbReference type="ARBA" id="ARBA00004328"/>
    </source>
</evidence>
<dbReference type="SUPFAM" id="SSF56563">
    <property type="entry name" value="Major capsid protein gp5"/>
    <property type="match status" value="1"/>
</dbReference>
<dbReference type="InterPro" id="IPR054612">
    <property type="entry name" value="Phage_capsid-like_C"/>
</dbReference>
<evidence type="ECO:0000313" key="5">
    <source>
        <dbReference type="Proteomes" id="UP000216133"/>
    </source>
</evidence>
<comment type="subcellular location">
    <subcellularLocation>
        <location evidence="1">Virion</location>
    </subcellularLocation>
</comment>
<organism evidence="4 5">
    <name type="scientific">Shouchella clausii</name>
    <name type="common">Alkalihalobacillus clausii</name>
    <dbReference type="NCBI Taxonomy" id="79880"/>
    <lineage>
        <taxon>Bacteria</taxon>
        <taxon>Bacillati</taxon>
        <taxon>Bacillota</taxon>
        <taxon>Bacilli</taxon>
        <taxon>Bacillales</taxon>
        <taxon>Bacillaceae</taxon>
        <taxon>Shouchella</taxon>
    </lineage>
</organism>